<dbReference type="InterPro" id="IPR042096">
    <property type="entry name" value="Dihydro-acid_dehy_C"/>
</dbReference>
<keyword evidence="4" id="KW-0411">Iron-sulfur</keyword>
<evidence type="ECO:0000256" key="2">
    <source>
        <dbReference type="ARBA" id="ARBA00022723"/>
    </source>
</evidence>
<evidence type="ECO:0000259" key="6">
    <source>
        <dbReference type="Pfam" id="PF00920"/>
    </source>
</evidence>
<dbReference type="GO" id="GO:0051536">
    <property type="term" value="F:iron-sulfur cluster binding"/>
    <property type="evidence" value="ECO:0007669"/>
    <property type="project" value="UniProtKB-KW"/>
</dbReference>
<dbReference type="SUPFAM" id="SSF52016">
    <property type="entry name" value="LeuD/IlvD-like"/>
    <property type="match status" value="1"/>
</dbReference>
<evidence type="ECO:0000313" key="8">
    <source>
        <dbReference type="EMBL" id="RRJ83273.1"/>
    </source>
</evidence>
<dbReference type="InterPro" id="IPR020558">
    <property type="entry name" value="DiOHA_6PGluconate_deHydtase_CS"/>
</dbReference>
<gene>
    <name evidence="8" type="ORF">D0544_15725</name>
</gene>
<sequence length="548" mass="58266">MSKKNSDIIHSSPNQLVNAFRKGLMSGAGYDTDNLKKKPLIAIANSHTEMTAGHNHLGRLADKVKEGILIEGGEYAEFNVPAPCDGIAMAHDGMRYVLAQRDLIADIVETHVRSQAFDAVVFIAGCDKINPGMMMAMGRLDLPSIYLAGGPGQMNIRNVPRFSSSIDHNDFHNDPELLLETFNCSTCGACEIMGTANTFQCLAEAMGICLPGSSNIPGWHSDKLKAARHTGQRVVQMYREGLNARQLLTQASLENAARMLMAIGGSTNGTLHLPAIAHSAGVELTLEHFKQASEQIPTLLAISPNGPWGVQDLWAAGGMPAVLKVMQADLDTSTKTVTGGTLQEVIDGARVLNSKVIPPRETPHRPTGGISVLHGNLAEGGAVVKQAGVIESMLKCTGPAVCFDSEDEALAAVQQGQVKEGDIMVLRYQGPKGGPGMPEMLGVTVALKAAGLSKTALVTDGRFSGATCGPCIGHICPEASDGGLIGVVKDGDLIEIDILGGKLNVELSDEEIARRREGWQPLVKEVGYGFMDRYRRHVRPASEGAILD</sequence>
<dbReference type="InterPro" id="IPR000581">
    <property type="entry name" value="ILV_EDD_N"/>
</dbReference>
<dbReference type="PROSITE" id="PS00887">
    <property type="entry name" value="ILVD_EDD_2"/>
    <property type="match status" value="1"/>
</dbReference>
<keyword evidence="3" id="KW-0408">Iron</keyword>
<dbReference type="PANTHER" id="PTHR43661">
    <property type="entry name" value="D-XYLONATE DEHYDRATASE"/>
    <property type="match status" value="1"/>
</dbReference>
<dbReference type="RefSeq" id="WP_125017806.1">
    <property type="nucleotide sequence ID" value="NZ_QWEZ01000002.1"/>
</dbReference>
<keyword evidence="2" id="KW-0479">Metal-binding</keyword>
<dbReference type="Proteomes" id="UP000280792">
    <property type="component" value="Unassembled WGS sequence"/>
</dbReference>
<dbReference type="InterPro" id="IPR037237">
    <property type="entry name" value="IlvD/EDD_N"/>
</dbReference>
<evidence type="ECO:0000256" key="4">
    <source>
        <dbReference type="ARBA" id="ARBA00023014"/>
    </source>
</evidence>
<feature type="domain" description="Dihydroxy-acid/6-phosphogluconate dehydratase C-terminal" evidence="7">
    <location>
        <begin position="355"/>
        <end position="545"/>
    </location>
</feature>
<dbReference type="GO" id="GO:0046872">
    <property type="term" value="F:metal ion binding"/>
    <property type="evidence" value="ECO:0007669"/>
    <property type="project" value="UniProtKB-KW"/>
</dbReference>
<organism evidence="8 9">
    <name type="scientific">Aestuariirhabdus litorea</name>
    <dbReference type="NCBI Taxonomy" id="2528527"/>
    <lineage>
        <taxon>Bacteria</taxon>
        <taxon>Pseudomonadati</taxon>
        <taxon>Pseudomonadota</taxon>
        <taxon>Gammaproteobacteria</taxon>
        <taxon>Oceanospirillales</taxon>
        <taxon>Aestuariirhabdaceae</taxon>
        <taxon>Aestuariirhabdus</taxon>
    </lineage>
</organism>
<dbReference type="Gene3D" id="3.50.30.80">
    <property type="entry name" value="IlvD/EDD C-terminal domain-like"/>
    <property type="match status" value="1"/>
</dbReference>
<evidence type="ECO:0000313" key="9">
    <source>
        <dbReference type="Proteomes" id="UP000280792"/>
    </source>
</evidence>
<evidence type="ECO:0000256" key="3">
    <source>
        <dbReference type="ARBA" id="ARBA00023004"/>
    </source>
</evidence>
<reference evidence="8 9" key="2">
    <citation type="submission" date="2018-12" db="EMBL/GenBank/DDBJ databases">
        <title>Simiduia agarivorans gen. nov., sp. nov., a marine, agarolytic bacterium isolated from shallow coastal water from Keelung, Taiwan.</title>
        <authorList>
            <person name="Shieh W.Y."/>
        </authorList>
    </citation>
    <scope>NUCLEOTIDE SEQUENCE [LARGE SCALE GENOMIC DNA]</scope>
    <source>
        <strain evidence="8 9">GTF-13</strain>
    </source>
</reference>
<dbReference type="FunFam" id="3.50.30.80:FF:000001">
    <property type="entry name" value="Dihydroxy-acid dehydratase"/>
    <property type="match status" value="1"/>
</dbReference>
<protein>
    <submittedName>
        <fullName evidence="8">Dihydroxy-acid dehydratase</fullName>
    </submittedName>
</protein>
<name>A0A3P3VR22_9GAMM</name>
<comment type="caution">
    <text evidence="8">The sequence shown here is derived from an EMBL/GenBank/DDBJ whole genome shotgun (WGS) entry which is preliminary data.</text>
</comment>
<dbReference type="GO" id="GO:0005829">
    <property type="term" value="C:cytosol"/>
    <property type="evidence" value="ECO:0007669"/>
    <property type="project" value="TreeGrafter"/>
</dbReference>
<comment type="similarity">
    <text evidence="1">Belongs to the IlvD/Edd family.</text>
</comment>
<dbReference type="PROSITE" id="PS00886">
    <property type="entry name" value="ILVD_EDD_1"/>
    <property type="match status" value="1"/>
</dbReference>
<evidence type="ECO:0000259" key="7">
    <source>
        <dbReference type="Pfam" id="PF24877"/>
    </source>
</evidence>
<keyword evidence="5" id="KW-0456">Lyase</keyword>
<dbReference type="InterPro" id="IPR056740">
    <property type="entry name" value="ILV_EDD_C"/>
</dbReference>
<dbReference type="Pfam" id="PF00920">
    <property type="entry name" value="ILVD_EDD_N"/>
    <property type="match status" value="1"/>
</dbReference>
<dbReference type="EMBL" id="QWEZ01000002">
    <property type="protein sequence ID" value="RRJ83273.1"/>
    <property type="molecule type" value="Genomic_DNA"/>
</dbReference>
<accession>A0A3P3VR22</accession>
<evidence type="ECO:0000256" key="1">
    <source>
        <dbReference type="ARBA" id="ARBA00006486"/>
    </source>
</evidence>
<dbReference type="PANTHER" id="PTHR43661:SF3">
    <property type="entry name" value="D-XYLONATE DEHYDRATASE YAGF-RELATED"/>
    <property type="match status" value="1"/>
</dbReference>
<reference evidence="8 9" key="1">
    <citation type="submission" date="2018-08" db="EMBL/GenBank/DDBJ databases">
        <authorList>
            <person name="Khan S.A."/>
        </authorList>
    </citation>
    <scope>NUCLEOTIDE SEQUENCE [LARGE SCALE GENOMIC DNA]</scope>
    <source>
        <strain evidence="8 9">GTF-13</strain>
    </source>
</reference>
<proteinExistence type="inferred from homology"/>
<dbReference type="GO" id="GO:0016836">
    <property type="term" value="F:hydro-lyase activity"/>
    <property type="evidence" value="ECO:0007669"/>
    <property type="project" value="UniProtKB-ARBA"/>
</dbReference>
<keyword evidence="9" id="KW-1185">Reference proteome</keyword>
<dbReference type="Pfam" id="PF24877">
    <property type="entry name" value="ILV_EDD_C"/>
    <property type="match status" value="1"/>
</dbReference>
<feature type="domain" description="Dihydroxy-acid/6-phosphogluconate dehydratase N-terminal" evidence="6">
    <location>
        <begin position="38"/>
        <end position="344"/>
    </location>
</feature>
<evidence type="ECO:0000256" key="5">
    <source>
        <dbReference type="ARBA" id="ARBA00023239"/>
    </source>
</evidence>
<dbReference type="AlphaFoldDB" id="A0A3P3VR22"/>
<dbReference type="SUPFAM" id="SSF143975">
    <property type="entry name" value="IlvD/EDD N-terminal domain-like"/>
    <property type="match status" value="1"/>
</dbReference>